<dbReference type="RefSeq" id="WP_210060262.1">
    <property type="nucleotide sequence ID" value="NZ_JAGGLJ010000003.1"/>
</dbReference>
<gene>
    <name evidence="2" type="ORF">J2Z71_000481</name>
</gene>
<comment type="caution">
    <text evidence="2">The sequence shown here is derived from an EMBL/GenBank/DDBJ whole genome shotgun (WGS) entry which is preliminary data.</text>
</comment>
<dbReference type="Proteomes" id="UP001519306">
    <property type="component" value="Unassembled WGS sequence"/>
</dbReference>
<evidence type="ECO:0000256" key="1">
    <source>
        <dbReference type="SAM" id="Phobius"/>
    </source>
</evidence>
<keyword evidence="1" id="KW-0812">Transmembrane</keyword>
<proteinExistence type="predicted"/>
<dbReference type="GO" id="GO:0005840">
    <property type="term" value="C:ribosome"/>
    <property type="evidence" value="ECO:0007669"/>
    <property type="project" value="UniProtKB-KW"/>
</dbReference>
<organism evidence="2 3">
    <name type="scientific">Peptoniphilus stercorisuis</name>
    <dbReference type="NCBI Taxonomy" id="1436965"/>
    <lineage>
        <taxon>Bacteria</taxon>
        <taxon>Bacillati</taxon>
        <taxon>Bacillota</taxon>
        <taxon>Tissierellia</taxon>
        <taxon>Tissierellales</taxon>
        <taxon>Peptoniphilaceae</taxon>
        <taxon>Peptoniphilus</taxon>
    </lineage>
</organism>
<name>A0ABS4KB10_9FIRM</name>
<evidence type="ECO:0000313" key="3">
    <source>
        <dbReference type="Proteomes" id="UP001519306"/>
    </source>
</evidence>
<reference evidence="2 3" key="1">
    <citation type="submission" date="2021-03" db="EMBL/GenBank/DDBJ databases">
        <title>Genomic Encyclopedia of Type Strains, Phase IV (KMG-IV): sequencing the most valuable type-strain genomes for metagenomic binning, comparative biology and taxonomic classification.</title>
        <authorList>
            <person name="Goeker M."/>
        </authorList>
    </citation>
    <scope>NUCLEOTIDE SEQUENCE [LARGE SCALE GENOMIC DNA]</scope>
    <source>
        <strain evidence="2 3">DSM 27563</strain>
    </source>
</reference>
<keyword evidence="1" id="KW-0472">Membrane</keyword>
<dbReference type="EMBL" id="JAGGLJ010000003">
    <property type="protein sequence ID" value="MBP2024958.1"/>
    <property type="molecule type" value="Genomic_DNA"/>
</dbReference>
<keyword evidence="3" id="KW-1185">Reference proteome</keyword>
<keyword evidence="2" id="KW-0687">Ribonucleoprotein</keyword>
<feature type="transmembrane region" description="Helical" evidence="1">
    <location>
        <begin position="21"/>
        <end position="36"/>
    </location>
</feature>
<sequence length="130" mass="15684">MKEKFLKFMQGRYGADHFNQFLAYLNIILIIILLVTKNQILNYVVFAIIIYSTFRMLSKNINARYKENQKYLEITSPVRRFFKRTKRNVKDKDYKYIKCENCKQELRVPTKKGKINVTCKKCGHKFQIRT</sequence>
<accession>A0ABS4KB10</accession>
<feature type="transmembrane region" description="Helical" evidence="1">
    <location>
        <begin position="42"/>
        <end position="58"/>
    </location>
</feature>
<keyword evidence="2" id="KW-0689">Ribosomal protein</keyword>
<protein>
    <submittedName>
        <fullName evidence="2">Ribosomal protein S27E</fullName>
    </submittedName>
</protein>
<keyword evidence="1" id="KW-1133">Transmembrane helix</keyword>
<evidence type="ECO:0000313" key="2">
    <source>
        <dbReference type="EMBL" id="MBP2024958.1"/>
    </source>
</evidence>